<dbReference type="InterPro" id="IPR019542">
    <property type="entry name" value="Enhancer_polycomb-like_N"/>
</dbReference>
<comment type="similarity">
    <text evidence="2 6">Belongs to the enhancer of polycomb family.</text>
</comment>
<dbReference type="Pfam" id="PF10513">
    <property type="entry name" value="EPL1"/>
    <property type="match status" value="1"/>
</dbReference>
<feature type="compositionally biased region" description="Basic residues" evidence="7">
    <location>
        <begin position="171"/>
        <end position="183"/>
    </location>
</feature>
<evidence type="ECO:0000256" key="5">
    <source>
        <dbReference type="ARBA" id="ARBA00023242"/>
    </source>
</evidence>
<dbReference type="PANTHER" id="PTHR14898">
    <property type="entry name" value="ENHANCER OF POLYCOMB"/>
    <property type="match status" value="1"/>
</dbReference>
<protein>
    <recommendedName>
        <fullName evidence="6">Enhancer of polycomb-like protein</fullName>
    </recommendedName>
</protein>
<proteinExistence type="inferred from homology"/>
<dbReference type="OrthoDB" id="435275at2759"/>
<dbReference type="GO" id="GO:0005634">
    <property type="term" value="C:nucleus"/>
    <property type="evidence" value="ECO:0007669"/>
    <property type="project" value="UniProtKB-SubCell"/>
</dbReference>
<evidence type="ECO:0000313" key="9">
    <source>
        <dbReference type="EMBL" id="PIA65210.1"/>
    </source>
</evidence>
<sequence length="719" mass="81849">MNNEGECAISLQKCQDTKFDVARTSVSNLLDSEHCVASSWPPVGEALPSEERPKTELLSHFNGIKVQIPTIDQVESQSCDGVMPETQQSTPDSVWSVNDCAIRSPNPTGPRSIWHRNRHSSGSLSCGYRSKMWPDGRVDSPPNGLVNGSRKPRSQTSYLLPFGNYDFSSKPRSHHRKGRPYKRIRNDSEKTATNGSGSPQRHLESLSCDANVLITVGDRGWRECGAHVLLECIDPNEWRLLVNIAGLTKYSYKAYQFLQPGTTNRYTHAMMWKGGKDWILEFPDRSQWTLFKEMHEECYNRNLRAASVKSIPIPGVRLIEDIDDNGVEVPFVRISPKYFMQVETDVDMALNPSRILYDMDSDDEDWISKRRTSSDDTVSTLTEISEEIFERTVDMFEKLAYTQQREDFTGDEIEELMVGGQFDLIKDIYEYWKQKRQMKGMPLIRHLQSPLWERYQQQLKEWELAVNKIHHFPNGCKEKAMLLEKPAMFAFCLRPRGLEVPNKGSKQRSQRKISAGGQSFSRESEGQHVFGRKSNGFVCGDERLPSGSNHEYASSWQGSTRVISPRDAVSSGYLSMSSDGSEISQNRRLHRNKSRKIGTFISPNESQMIVKPYNQRLVDKRNVVSRWNVGLPEWSSQNQYQREGIQRPRVEKLGGPDLDEFRLRDASSAAQHASNMAKLKRGKAQRLLYRADLAIHKAMVALMTAEAMKASSEDSAEDG</sequence>
<keyword evidence="3 6" id="KW-0805">Transcription regulation</keyword>
<keyword evidence="10" id="KW-1185">Reference proteome</keyword>
<feature type="region of interest" description="Disordered" evidence="7">
    <location>
        <begin position="81"/>
        <end position="203"/>
    </location>
</feature>
<feature type="domain" description="Enhancer of polycomb-like N-terminal" evidence="8">
    <location>
        <begin position="304"/>
        <end position="398"/>
    </location>
</feature>
<feature type="compositionally biased region" description="Polar residues" evidence="7">
    <location>
        <begin position="81"/>
        <end position="96"/>
    </location>
</feature>
<dbReference type="InterPro" id="IPR024943">
    <property type="entry name" value="Enhancer_polycomb"/>
</dbReference>
<gene>
    <name evidence="9" type="ORF">AQUCO_00100591v1</name>
</gene>
<reference evidence="9 10" key="1">
    <citation type="submission" date="2017-09" db="EMBL/GenBank/DDBJ databases">
        <title>WGS assembly of Aquilegia coerulea Goldsmith.</title>
        <authorList>
            <person name="Hodges S."/>
            <person name="Kramer E."/>
            <person name="Nordborg M."/>
            <person name="Tomkins J."/>
            <person name="Borevitz J."/>
            <person name="Derieg N."/>
            <person name="Yan J."/>
            <person name="Mihaltcheva S."/>
            <person name="Hayes R.D."/>
            <person name="Rokhsar D."/>
        </authorList>
    </citation>
    <scope>NUCLEOTIDE SEQUENCE [LARGE SCALE GENOMIC DNA]</scope>
    <source>
        <strain evidence="10">cv. Goldsmith</strain>
    </source>
</reference>
<evidence type="ECO:0000256" key="1">
    <source>
        <dbReference type="ARBA" id="ARBA00004123"/>
    </source>
</evidence>
<dbReference type="Proteomes" id="UP000230069">
    <property type="component" value="Unassembled WGS sequence"/>
</dbReference>
<evidence type="ECO:0000313" key="10">
    <source>
        <dbReference type="Proteomes" id="UP000230069"/>
    </source>
</evidence>
<evidence type="ECO:0000256" key="4">
    <source>
        <dbReference type="ARBA" id="ARBA00023163"/>
    </source>
</evidence>
<dbReference type="EMBL" id="KZ305018">
    <property type="protein sequence ID" value="PIA65211.1"/>
    <property type="molecule type" value="Genomic_DNA"/>
</dbReference>
<keyword evidence="4 6" id="KW-0804">Transcription</keyword>
<evidence type="ECO:0000256" key="2">
    <source>
        <dbReference type="ARBA" id="ARBA00008035"/>
    </source>
</evidence>
<dbReference type="GO" id="GO:0006357">
    <property type="term" value="P:regulation of transcription by RNA polymerase II"/>
    <property type="evidence" value="ECO:0007669"/>
    <property type="project" value="InterPro"/>
</dbReference>
<dbReference type="STRING" id="218851.A0A2G5FBA4"/>
<dbReference type="GO" id="GO:0035267">
    <property type="term" value="C:NuA4 histone acetyltransferase complex"/>
    <property type="evidence" value="ECO:0007669"/>
    <property type="project" value="InterPro"/>
</dbReference>
<comment type="subcellular location">
    <subcellularLocation>
        <location evidence="1 6">Nucleus</location>
    </subcellularLocation>
</comment>
<dbReference type="EMBL" id="KZ305018">
    <property type="protein sequence ID" value="PIA65210.1"/>
    <property type="molecule type" value="Genomic_DNA"/>
</dbReference>
<evidence type="ECO:0000256" key="7">
    <source>
        <dbReference type="SAM" id="MobiDB-lite"/>
    </source>
</evidence>
<feature type="region of interest" description="Disordered" evidence="7">
    <location>
        <begin position="500"/>
        <end position="527"/>
    </location>
</feature>
<evidence type="ECO:0000256" key="6">
    <source>
        <dbReference type="RuleBase" id="RU361124"/>
    </source>
</evidence>
<name>A0A2G5FBA4_AQUCA</name>
<organism evidence="9 10">
    <name type="scientific">Aquilegia coerulea</name>
    <name type="common">Rocky mountain columbine</name>
    <dbReference type="NCBI Taxonomy" id="218851"/>
    <lineage>
        <taxon>Eukaryota</taxon>
        <taxon>Viridiplantae</taxon>
        <taxon>Streptophyta</taxon>
        <taxon>Embryophyta</taxon>
        <taxon>Tracheophyta</taxon>
        <taxon>Spermatophyta</taxon>
        <taxon>Magnoliopsida</taxon>
        <taxon>Ranunculales</taxon>
        <taxon>Ranunculaceae</taxon>
        <taxon>Thalictroideae</taxon>
        <taxon>Aquilegia</taxon>
    </lineage>
</organism>
<evidence type="ECO:0000256" key="3">
    <source>
        <dbReference type="ARBA" id="ARBA00023015"/>
    </source>
</evidence>
<keyword evidence="5 6" id="KW-0539">Nucleus</keyword>
<accession>A0A2G5FBA4</accession>
<evidence type="ECO:0000259" key="8">
    <source>
        <dbReference type="Pfam" id="PF10513"/>
    </source>
</evidence>
<dbReference type="AlphaFoldDB" id="A0A2G5FBA4"/>